<reference evidence="1 2" key="1">
    <citation type="submission" date="2024-02" db="EMBL/GenBank/DDBJ databases">
        <authorList>
            <person name="Daric V."/>
            <person name="Darras S."/>
        </authorList>
    </citation>
    <scope>NUCLEOTIDE SEQUENCE [LARGE SCALE GENOMIC DNA]</scope>
</reference>
<dbReference type="Proteomes" id="UP001642483">
    <property type="component" value="Unassembled WGS sequence"/>
</dbReference>
<protein>
    <recommendedName>
        <fullName evidence="3">LAGLIDADG homing endonuclease</fullName>
    </recommendedName>
</protein>
<evidence type="ECO:0008006" key="3">
    <source>
        <dbReference type="Google" id="ProtNLM"/>
    </source>
</evidence>
<dbReference type="EMBL" id="CAWYQH010000001">
    <property type="protein sequence ID" value="CAK8671432.1"/>
    <property type="molecule type" value="Genomic_DNA"/>
</dbReference>
<evidence type="ECO:0000313" key="2">
    <source>
        <dbReference type="Proteomes" id="UP001642483"/>
    </source>
</evidence>
<comment type="caution">
    <text evidence="1">The sequence shown here is derived from an EMBL/GenBank/DDBJ whole genome shotgun (WGS) entry which is preliminary data.</text>
</comment>
<accession>A0ABP0EZE8</accession>
<organism evidence="1 2">
    <name type="scientific">Clavelina lepadiformis</name>
    <name type="common">Light-bulb sea squirt</name>
    <name type="synonym">Ascidia lepadiformis</name>
    <dbReference type="NCBI Taxonomy" id="159417"/>
    <lineage>
        <taxon>Eukaryota</taxon>
        <taxon>Metazoa</taxon>
        <taxon>Chordata</taxon>
        <taxon>Tunicata</taxon>
        <taxon>Ascidiacea</taxon>
        <taxon>Aplousobranchia</taxon>
        <taxon>Clavelinidae</taxon>
        <taxon>Clavelina</taxon>
    </lineage>
</organism>
<evidence type="ECO:0000313" key="1">
    <source>
        <dbReference type="EMBL" id="CAK8671432.1"/>
    </source>
</evidence>
<sequence>MFVLGWHCGPQRNGIIAIVYGGGPAARKRDYLTTRSKSKPEHLLLYGLLFLVLALGSEEFKGIGGLRLFAQAKSLYRHRRQGAPLPGQGQLDFDKLDKMVRIVAITEKRGYRLCVVAKRPSVPVPVNDTFPVVTTCPEDDSSDDTILADKFLVTNEKRRKLIFSFTLPEEAKKNLQRMCEIFAKNYGKTPSKYARIRRLPP</sequence>
<proteinExistence type="predicted"/>
<name>A0ABP0EZE8_CLALP</name>
<gene>
    <name evidence="1" type="ORF">CVLEPA_LOCUS494</name>
</gene>
<keyword evidence="2" id="KW-1185">Reference proteome</keyword>